<dbReference type="OrthoDB" id="461333at2"/>
<evidence type="ECO:0000313" key="2">
    <source>
        <dbReference type="EMBL" id="SDX58421.1"/>
    </source>
</evidence>
<dbReference type="Gene3D" id="3.90.1570.10">
    <property type="entry name" value="tt1808, chain A"/>
    <property type="match status" value="1"/>
</dbReference>
<dbReference type="PANTHER" id="PTHR34107:SF4">
    <property type="entry name" value="SLL1222 PROTEIN"/>
    <property type="match status" value="1"/>
</dbReference>
<proteinExistence type="predicted"/>
<dbReference type="InterPro" id="IPR011335">
    <property type="entry name" value="Restrct_endonuc-II-like"/>
</dbReference>
<keyword evidence="2" id="KW-0378">Hydrolase</keyword>
<dbReference type="InterPro" id="IPR012296">
    <property type="entry name" value="Nuclease_put_TT1808"/>
</dbReference>
<evidence type="ECO:0000313" key="3">
    <source>
        <dbReference type="Proteomes" id="UP000198816"/>
    </source>
</evidence>
<dbReference type="SUPFAM" id="SSF52980">
    <property type="entry name" value="Restriction endonuclease-like"/>
    <property type="match status" value="1"/>
</dbReference>
<gene>
    <name evidence="2" type="ORF">SAMN05421783_1396</name>
</gene>
<feature type="domain" description="Putative restriction endonuclease" evidence="1">
    <location>
        <begin position="12"/>
        <end position="173"/>
    </location>
</feature>
<name>A0A1H3CWA2_THIRO</name>
<keyword evidence="2" id="KW-0540">Nuclease</keyword>
<accession>A0A1H3CWA2</accession>
<dbReference type="PANTHER" id="PTHR34107">
    <property type="entry name" value="SLL0198 PROTEIN-RELATED"/>
    <property type="match status" value="1"/>
</dbReference>
<dbReference type="Pfam" id="PF05685">
    <property type="entry name" value="Uma2"/>
    <property type="match status" value="1"/>
</dbReference>
<reference evidence="3" key="1">
    <citation type="submission" date="2016-10" db="EMBL/GenBank/DDBJ databases">
        <authorList>
            <person name="Varghese N."/>
            <person name="Submissions S."/>
        </authorList>
    </citation>
    <scope>NUCLEOTIDE SEQUENCE [LARGE SCALE GENOMIC DNA]</scope>
    <source>
        <strain evidence="3">DSM 217</strain>
    </source>
</reference>
<dbReference type="STRING" id="1058.SAMN05421783_1396"/>
<keyword evidence="2" id="KW-0255">Endonuclease</keyword>
<keyword evidence="3" id="KW-1185">Reference proteome</keyword>
<dbReference type="GO" id="GO:0004519">
    <property type="term" value="F:endonuclease activity"/>
    <property type="evidence" value="ECO:0007669"/>
    <property type="project" value="UniProtKB-KW"/>
</dbReference>
<sequence length="191" mass="21425">MSAYQKARPTLYEQLEALPEGLTGEILNGQLYTQPRPNGAHVVTASALGYELFGPFQRGRGGPGGWWIIDEPELHFIRDTEVDVPDLAGWRRSRLPRIPRDHRFTVVPDWVCEILSPSTESKDREVKMPIYAHFGVAYAWLIDPRAHKLEAYALDGGEWRGISWCVGGLQVSVAPFDAVTIALDDLWAPTE</sequence>
<dbReference type="RefSeq" id="WP_093038046.1">
    <property type="nucleotide sequence ID" value="NZ_FNNZ01000039.1"/>
</dbReference>
<dbReference type="EMBL" id="FNNZ01000039">
    <property type="protein sequence ID" value="SDX58421.1"/>
    <property type="molecule type" value="Genomic_DNA"/>
</dbReference>
<dbReference type="InterPro" id="IPR008538">
    <property type="entry name" value="Uma2"/>
</dbReference>
<organism evidence="2 3">
    <name type="scientific">Thiocapsa roseopersicina</name>
    <dbReference type="NCBI Taxonomy" id="1058"/>
    <lineage>
        <taxon>Bacteria</taxon>
        <taxon>Pseudomonadati</taxon>
        <taxon>Pseudomonadota</taxon>
        <taxon>Gammaproteobacteria</taxon>
        <taxon>Chromatiales</taxon>
        <taxon>Chromatiaceae</taxon>
        <taxon>Thiocapsa</taxon>
    </lineage>
</organism>
<protein>
    <submittedName>
        <fullName evidence="2">Endonuclease, Uma2 family (Restriction endonuclease fold)</fullName>
    </submittedName>
</protein>
<dbReference type="AlphaFoldDB" id="A0A1H3CWA2"/>
<dbReference type="Proteomes" id="UP000198816">
    <property type="component" value="Unassembled WGS sequence"/>
</dbReference>
<evidence type="ECO:0000259" key="1">
    <source>
        <dbReference type="Pfam" id="PF05685"/>
    </source>
</evidence>
<dbReference type="CDD" id="cd06260">
    <property type="entry name" value="DUF820-like"/>
    <property type="match status" value="1"/>
</dbReference>